<dbReference type="Gene3D" id="3.30.420.10">
    <property type="entry name" value="Ribonuclease H-like superfamily/Ribonuclease H"/>
    <property type="match status" value="1"/>
</dbReference>
<dbReference type="InterPro" id="IPR053392">
    <property type="entry name" value="Transposase_IS30-like"/>
</dbReference>
<reference evidence="3 4" key="1">
    <citation type="journal article" date="2001" name="Nucleic Acids Res.">
        <title>The complete genome sequence of the murine respiratory pathogen Mycoplasma pulmonis.</title>
        <authorList>
            <person name="Chambaud I."/>
            <person name="Heilig R."/>
            <person name="Ferris S."/>
            <person name="Barbe V."/>
            <person name="Samson D."/>
            <person name="Galisson F."/>
            <person name="Moszer I."/>
            <person name="Dybvig K."/>
            <person name="Wroblewski H."/>
            <person name="Viari A."/>
            <person name="Rocha E.P.C."/>
            <person name="Blanchard A."/>
        </authorList>
    </citation>
    <scope>NUCLEOTIDE SEQUENCE [LARGE SCALE GENOMIC DNA]</scope>
    <source>
        <strain evidence="3 4">UAB CTIP</strain>
    </source>
</reference>
<dbReference type="EMBL" id="AL445564">
    <property type="protein sequence ID" value="CAC13564.1"/>
    <property type="molecule type" value="Genomic_DNA"/>
</dbReference>
<proteinExistence type="predicted"/>
<dbReference type="STRING" id="272635.gene:17576991"/>
<evidence type="ECO:0000313" key="2">
    <source>
        <dbReference type="EMBL" id="CAC13564.1"/>
    </source>
</evidence>
<sequence>MVIGKKKTGHANLLTLTERKTRMGFIAKVDKKISMQVNSVIFKLVKKYNLKIKTITSDNGFEFDNIGLLAKWLDIKVYKADLYASFQRGSNEHFNGLIRRRYKKGFDFNQLTQEDIDDLMDKINNMPRKILNWQSAAEVFWPLNNQ</sequence>
<organism evidence="4">
    <name type="scientific">Mycoplasmopsis pulmonis (strain UAB CTIP)</name>
    <name type="common">Mycoplasma pulmonis</name>
    <dbReference type="NCBI Taxonomy" id="272635"/>
    <lineage>
        <taxon>Bacteria</taxon>
        <taxon>Bacillati</taxon>
        <taxon>Mycoplasmatota</taxon>
        <taxon>Mycoplasmoidales</taxon>
        <taxon>Metamycoplasmataceae</taxon>
        <taxon>Mycoplasmopsis</taxon>
    </lineage>
</organism>
<protein>
    <submittedName>
        <fullName evidence="3">TRANSPOSASE FOR INSERTION SEQUENCE ELEMENT IS1138 (Mycoplasma pulmonis)</fullName>
    </submittedName>
</protein>
<dbReference type="PROSITE" id="PS50994">
    <property type="entry name" value="INTEGRASE"/>
    <property type="match status" value="1"/>
</dbReference>
<dbReference type="NCBIfam" id="NF033563">
    <property type="entry name" value="transpos_IS30"/>
    <property type="match status" value="1"/>
</dbReference>
<gene>
    <name evidence="2" type="ordered locus">MYPU_3910</name>
    <name evidence="3" type="ordered locus">MYPU_3990</name>
</gene>
<dbReference type="InterPro" id="IPR036397">
    <property type="entry name" value="RNaseH_sf"/>
</dbReference>
<dbReference type="InterPro" id="IPR012337">
    <property type="entry name" value="RNaseH-like_sf"/>
</dbReference>
<evidence type="ECO:0000259" key="1">
    <source>
        <dbReference type="PROSITE" id="PS50994"/>
    </source>
</evidence>
<dbReference type="HOGENOM" id="CLU_035706_4_1_14"/>
<dbReference type="GO" id="GO:0003676">
    <property type="term" value="F:nucleic acid binding"/>
    <property type="evidence" value="ECO:0007669"/>
    <property type="project" value="InterPro"/>
</dbReference>
<keyword evidence="4" id="KW-1185">Reference proteome</keyword>
<dbReference type="KEGG" id="mpu:MYPU_3990"/>
<dbReference type="GO" id="GO:0005829">
    <property type="term" value="C:cytosol"/>
    <property type="evidence" value="ECO:0007669"/>
    <property type="project" value="TreeGrafter"/>
</dbReference>
<dbReference type="GO" id="GO:0004803">
    <property type="term" value="F:transposase activity"/>
    <property type="evidence" value="ECO:0007669"/>
    <property type="project" value="TreeGrafter"/>
</dbReference>
<dbReference type="PANTHER" id="PTHR10948">
    <property type="entry name" value="TRANSPOSASE"/>
    <property type="match status" value="1"/>
</dbReference>
<evidence type="ECO:0000313" key="4">
    <source>
        <dbReference type="Proteomes" id="UP000000528"/>
    </source>
</evidence>
<dbReference type="GO" id="GO:0015074">
    <property type="term" value="P:DNA integration"/>
    <property type="evidence" value="ECO:0007669"/>
    <property type="project" value="InterPro"/>
</dbReference>
<accession>Q981E9</accession>
<dbReference type="AlphaFoldDB" id="Q981E9"/>
<dbReference type="InterPro" id="IPR001584">
    <property type="entry name" value="Integrase_cat-core"/>
</dbReference>
<dbReference type="SUPFAM" id="SSF53098">
    <property type="entry name" value="Ribonuclease H-like"/>
    <property type="match status" value="1"/>
</dbReference>
<dbReference type="InterPro" id="IPR051917">
    <property type="entry name" value="Transposase-Integrase"/>
</dbReference>
<feature type="domain" description="Integrase catalytic" evidence="1">
    <location>
        <begin position="1"/>
        <end position="144"/>
    </location>
</feature>
<dbReference type="EMBL" id="AL445564">
    <property type="protein sequence ID" value="CAC13572.1"/>
    <property type="molecule type" value="Genomic_DNA"/>
</dbReference>
<dbReference type="GO" id="GO:0032196">
    <property type="term" value="P:transposition"/>
    <property type="evidence" value="ECO:0007669"/>
    <property type="project" value="TreeGrafter"/>
</dbReference>
<name>Q981E9_MYCPU</name>
<evidence type="ECO:0000313" key="3">
    <source>
        <dbReference type="EMBL" id="CAC13572.1"/>
    </source>
</evidence>
<dbReference type="KEGG" id="mpu:MYPU_3910"/>
<dbReference type="eggNOG" id="COG2826">
    <property type="taxonomic scope" value="Bacteria"/>
</dbReference>
<dbReference type="PANTHER" id="PTHR10948:SF23">
    <property type="entry name" value="TRANSPOSASE INSI FOR INSERTION SEQUENCE ELEMENT IS30A-RELATED"/>
    <property type="match status" value="1"/>
</dbReference>
<dbReference type="PIR" id="G90560">
    <property type="entry name" value="G90560"/>
</dbReference>
<dbReference type="Proteomes" id="UP000000528">
    <property type="component" value="Chromosome"/>
</dbReference>